<dbReference type="GO" id="GO:0003700">
    <property type="term" value="F:DNA-binding transcription factor activity"/>
    <property type="evidence" value="ECO:0007669"/>
    <property type="project" value="InterPro"/>
</dbReference>
<dbReference type="PANTHER" id="PTHR43280">
    <property type="entry name" value="ARAC-FAMILY TRANSCRIPTIONAL REGULATOR"/>
    <property type="match status" value="1"/>
</dbReference>
<protein>
    <submittedName>
        <fullName evidence="5">AraC family transcriptional regulator</fullName>
    </submittedName>
</protein>
<dbReference type="PROSITE" id="PS01124">
    <property type="entry name" value="HTH_ARAC_FAMILY_2"/>
    <property type="match status" value="1"/>
</dbReference>
<proteinExistence type="predicted"/>
<name>A0A5F2BK69_9LEPT</name>
<accession>A0A5F2BK69</accession>
<dbReference type="SUPFAM" id="SSF46689">
    <property type="entry name" value="Homeodomain-like"/>
    <property type="match status" value="1"/>
</dbReference>
<dbReference type="SMART" id="SM00342">
    <property type="entry name" value="HTH_ARAC"/>
    <property type="match status" value="1"/>
</dbReference>
<dbReference type="InterPro" id="IPR009057">
    <property type="entry name" value="Homeodomain-like_sf"/>
</dbReference>
<organism evidence="5 6">
    <name type="scientific">Leptospira barantonii</name>
    <dbReference type="NCBI Taxonomy" id="2023184"/>
    <lineage>
        <taxon>Bacteria</taxon>
        <taxon>Pseudomonadati</taxon>
        <taxon>Spirochaetota</taxon>
        <taxon>Spirochaetia</taxon>
        <taxon>Leptospirales</taxon>
        <taxon>Leptospiraceae</taxon>
        <taxon>Leptospira</taxon>
    </lineage>
</organism>
<dbReference type="Gene3D" id="1.10.10.60">
    <property type="entry name" value="Homeodomain-like"/>
    <property type="match status" value="1"/>
</dbReference>
<dbReference type="PANTHER" id="PTHR43280:SF29">
    <property type="entry name" value="ARAC-FAMILY TRANSCRIPTIONAL REGULATOR"/>
    <property type="match status" value="1"/>
</dbReference>
<dbReference type="Pfam" id="PF12833">
    <property type="entry name" value="HTH_18"/>
    <property type="match status" value="1"/>
</dbReference>
<dbReference type="InterPro" id="IPR018060">
    <property type="entry name" value="HTH_AraC"/>
</dbReference>
<dbReference type="Proteomes" id="UP000298429">
    <property type="component" value="Unassembled WGS sequence"/>
</dbReference>
<dbReference type="RefSeq" id="WP_135670287.1">
    <property type="nucleotide sequence ID" value="NZ_RQGN01000036.1"/>
</dbReference>
<dbReference type="AlphaFoldDB" id="A0A5F2BK69"/>
<keyword evidence="2" id="KW-0238">DNA-binding</keyword>
<evidence type="ECO:0000256" key="2">
    <source>
        <dbReference type="ARBA" id="ARBA00023125"/>
    </source>
</evidence>
<keyword evidence="1" id="KW-0805">Transcription regulation</keyword>
<evidence type="ECO:0000313" key="6">
    <source>
        <dbReference type="Proteomes" id="UP000298429"/>
    </source>
</evidence>
<evidence type="ECO:0000313" key="5">
    <source>
        <dbReference type="EMBL" id="TGM05945.1"/>
    </source>
</evidence>
<feature type="domain" description="HTH araC/xylS-type" evidence="4">
    <location>
        <begin position="56"/>
        <end position="162"/>
    </location>
</feature>
<evidence type="ECO:0000256" key="3">
    <source>
        <dbReference type="ARBA" id="ARBA00023163"/>
    </source>
</evidence>
<comment type="caution">
    <text evidence="5">The sequence shown here is derived from an EMBL/GenBank/DDBJ whole genome shotgun (WGS) entry which is preliminary data.</text>
</comment>
<reference evidence="5 6" key="1">
    <citation type="journal article" date="2019" name="PLoS Negl. Trop. Dis.">
        <title>Revisiting the worldwide diversity of Leptospira species in the environment.</title>
        <authorList>
            <person name="Vincent A.T."/>
            <person name="Schiettekatte O."/>
            <person name="Bourhy P."/>
            <person name="Veyrier F.J."/>
            <person name="Picardeau M."/>
        </authorList>
    </citation>
    <scope>NUCLEOTIDE SEQUENCE [LARGE SCALE GENOMIC DNA]</scope>
    <source>
        <strain evidence="5 6">201702444</strain>
    </source>
</reference>
<sequence length="180" mass="21118">MNLADHSFTNAIRRFCGNLLPQTLNLDKEDSFKDVPPPDPAQNEIYLKVLRNVDFENVEFRINEFLSKKGFKDEELRLLDFAAELGLSLHQASYYLNKNLKTTFTDFMNFNRLEEAKRLIFENGKKFNLLEICYASGFNSLATFHRACRKFAKCTPKELRFEIIERKNEIRSISGYKNEI</sequence>
<dbReference type="GO" id="GO:0043565">
    <property type="term" value="F:sequence-specific DNA binding"/>
    <property type="evidence" value="ECO:0007669"/>
    <property type="project" value="InterPro"/>
</dbReference>
<evidence type="ECO:0000259" key="4">
    <source>
        <dbReference type="PROSITE" id="PS01124"/>
    </source>
</evidence>
<evidence type="ECO:0000256" key="1">
    <source>
        <dbReference type="ARBA" id="ARBA00023015"/>
    </source>
</evidence>
<gene>
    <name evidence="5" type="ORF">EHQ76_06655</name>
</gene>
<dbReference type="EMBL" id="RQGN01000036">
    <property type="protein sequence ID" value="TGM05945.1"/>
    <property type="molecule type" value="Genomic_DNA"/>
</dbReference>
<keyword evidence="3" id="KW-0804">Transcription</keyword>
<dbReference type="OrthoDB" id="9776971at2"/>